<dbReference type="Proteomes" id="UP001146793">
    <property type="component" value="Unassembled WGS sequence"/>
</dbReference>
<protein>
    <submittedName>
        <fullName evidence="16">Copine</fullName>
    </submittedName>
</protein>
<dbReference type="AlphaFoldDB" id="A0AAV7YEU6"/>
<sequence>MYGSSSFSKIMLSISCKDLISLDKLSKSDPLAVLFEVNPKTHKATEIGRTEWYKDNSNPVFSKTFVVEYRFETVQLYQIGLYDFDGKKKRLSQMDFIGEIKFNLGELMGSRGMALSKHLINVKKPKRKNGICTVVGEESEDSTSLVKMRLQGIKLEKKDFFGKSDPFLTFYRKQVEGEGWIKVHSTEVRKGTLFPKWKPMSITSTILCGNDITRQIKIECLDWNKNGKFDLIGKCVLTLKDIQDSTSKTFDLINPKKQKKRKYRNSGKIKFSEMLIEEQPTFLSYIHGGCEISMITAIDFTGSNGQPTQPSSLHYFDSYTVNDYQNAITTCGSILANYDQDQMFPAFGFGAKINGKVSHCFPLNGNTNDPQVQGVRGILQSYNSVFNWPSFSLWGPTNFAPIINSVAKIVRGTLNNNTEQKYFVLLFITDGEITDMAQTKKAIVEASGLPISIVIVGVGPANFDKMEELDGDDVRISYEGKKAARDIVQFVAFRDFKTRGPEALARETLAEIPEQVMGYFKSKGIKPNPPIHLQQNQIQVSGPKDYQQQQQMQQQQQQQQQILQQQQQQQQKIQQQQQQQQQMMMGMGNNMNQGMMMNPNQQQQQQQQQQMMMMQNQQMMMMQNQGMMMNQNQQQQQRMMMMQNQQMMMGMGNNMNQGMMMNPNQQQQQQMMMMQQKKN</sequence>
<dbReference type="InterPro" id="IPR010734">
    <property type="entry name" value="Copine_C"/>
</dbReference>
<evidence type="ECO:0000256" key="3">
    <source>
        <dbReference type="ARBA" id="ARBA00004496"/>
    </source>
</evidence>
<dbReference type="PROSITE" id="PS50004">
    <property type="entry name" value="C2"/>
    <property type="match status" value="2"/>
</dbReference>
<dbReference type="PROSITE" id="PS50234">
    <property type="entry name" value="VWFA"/>
    <property type="match status" value="1"/>
</dbReference>
<dbReference type="FunFam" id="2.60.40.150:FF:000042">
    <property type="entry name" value="Copine 3"/>
    <property type="match status" value="1"/>
</dbReference>
<accession>A0AAV7YEU6</accession>
<dbReference type="CDD" id="cd04048">
    <property type="entry name" value="C2A_Copine"/>
    <property type="match status" value="1"/>
</dbReference>
<dbReference type="GO" id="GO:0046872">
    <property type="term" value="F:metal ion binding"/>
    <property type="evidence" value="ECO:0007669"/>
    <property type="project" value="UniProtKB-KW"/>
</dbReference>
<keyword evidence="12" id="KW-0175">Coiled coil</keyword>
<dbReference type="SUPFAM" id="SSF53300">
    <property type="entry name" value="vWA-like"/>
    <property type="match status" value="1"/>
</dbReference>
<dbReference type="GO" id="GO:0071277">
    <property type="term" value="P:cellular response to calcium ion"/>
    <property type="evidence" value="ECO:0007669"/>
    <property type="project" value="TreeGrafter"/>
</dbReference>
<dbReference type="PANTHER" id="PTHR10857">
    <property type="entry name" value="COPINE"/>
    <property type="match status" value="1"/>
</dbReference>
<dbReference type="SMART" id="SM00239">
    <property type="entry name" value="C2"/>
    <property type="match status" value="2"/>
</dbReference>
<organism evidence="16 17">
    <name type="scientific">Anaeramoeba flamelloides</name>
    <dbReference type="NCBI Taxonomy" id="1746091"/>
    <lineage>
        <taxon>Eukaryota</taxon>
        <taxon>Metamonada</taxon>
        <taxon>Anaeramoebidae</taxon>
        <taxon>Anaeramoeba</taxon>
    </lineage>
</organism>
<keyword evidence="5" id="KW-1003">Cell membrane</keyword>
<gene>
    <name evidence="16" type="ORF">M0812_28526</name>
</gene>
<dbReference type="Gene3D" id="3.40.50.410">
    <property type="entry name" value="von Willebrand factor, type A domain"/>
    <property type="match status" value="1"/>
</dbReference>
<evidence type="ECO:0000256" key="5">
    <source>
        <dbReference type="ARBA" id="ARBA00022475"/>
    </source>
</evidence>
<name>A0AAV7YEU6_9EUKA</name>
<dbReference type="InterPro" id="IPR035892">
    <property type="entry name" value="C2_domain_sf"/>
</dbReference>
<evidence type="ECO:0000256" key="9">
    <source>
        <dbReference type="ARBA" id="ARBA00022837"/>
    </source>
</evidence>
<dbReference type="GO" id="GO:0005634">
    <property type="term" value="C:nucleus"/>
    <property type="evidence" value="ECO:0007669"/>
    <property type="project" value="UniProtKB-SubCell"/>
</dbReference>
<evidence type="ECO:0000256" key="1">
    <source>
        <dbReference type="ARBA" id="ARBA00004123"/>
    </source>
</evidence>
<dbReference type="Gene3D" id="2.60.40.150">
    <property type="entry name" value="C2 domain"/>
    <property type="match status" value="2"/>
</dbReference>
<evidence type="ECO:0000259" key="14">
    <source>
        <dbReference type="PROSITE" id="PS50004"/>
    </source>
</evidence>
<feature type="domain" description="C2" evidence="14">
    <location>
        <begin position="125"/>
        <end position="254"/>
    </location>
</feature>
<evidence type="ECO:0000256" key="11">
    <source>
        <dbReference type="ARBA" id="ARBA00023242"/>
    </source>
</evidence>
<comment type="subcellular location">
    <subcellularLocation>
        <location evidence="2">Cell membrane</location>
    </subcellularLocation>
    <subcellularLocation>
        <location evidence="3">Cytoplasm</location>
    </subcellularLocation>
    <subcellularLocation>
        <location evidence="1">Nucleus</location>
    </subcellularLocation>
</comment>
<keyword evidence="6" id="KW-0963">Cytoplasm</keyword>
<evidence type="ECO:0000256" key="2">
    <source>
        <dbReference type="ARBA" id="ARBA00004236"/>
    </source>
</evidence>
<evidence type="ECO:0000256" key="12">
    <source>
        <dbReference type="SAM" id="Coils"/>
    </source>
</evidence>
<dbReference type="SUPFAM" id="SSF49562">
    <property type="entry name" value="C2 domain (Calcium/lipid-binding domain, CaLB)"/>
    <property type="match status" value="2"/>
</dbReference>
<feature type="domain" description="VWFA" evidence="15">
    <location>
        <begin position="293"/>
        <end position="512"/>
    </location>
</feature>
<evidence type="ECO:0000256" key="10">
    <source>
        <dbReference type="ARBA" id="ARBA00023136"/>
    </source>
</evidence>
<proteinExistence type="inferred from homology"/>
<dbReference type="InterPro" id="IPR037768">
    <property type="entry name" value="C2B_Copine"/>
</dbReference>
<keyword evidence="11" id="KW-0539">Nucleus</keyword>
<evidence type="ECO:0000256" key="6">
    <source>
        <dbReference type="ARBA" id="ARBA00022490"/>
    </source>
</evidence>
<dbReference type="Pfam" id="PF07002">
    <property type="entry name" value="Copine"/>
    <property type="match status" value="1"/>
</dbReference>
<keyword evidence="9" id="KW-0106">Calcium</keyword>
<comment type="caution">
    <text evidence="16">The sequence shown here is derived from an EMBL/GenBank/DDBJ whole genome shotgun (WGS) entry which is preliminary data.</text>
</comment>
<feature type="coiled-coil region" evidence="12">
    <location>
        <begin position="546"/>
        <end position="583"/>
    </location>
</feature>
<dbReference type="InterPro" id="IPR045052">
    <property type="entry name" value="Copine"/>
</dbReference>
<dbReference type="PANTHER" id="PTHR10857:SF106">
    <property type="entry name" value="C2 DOMAIN-CONTAINING PROTEIN"/>
    <property type="match status" value="1"/>
</dbReference>
<evidence type="ECO:0000256" key="13">
    <source>
        <dbReference type="SAM" id="MobiDB-lite"/>
    </source>
</evidence>
<dbReference type="EMBL" id="JANTQA010000070">
    <property type="protein sequence ID" value="KAJ3426078.1"/>
    <property type="molecule type" value="Genomic_DNA"/>
</dbReference>
<feature type="domain" description="C2" evidence="14">
    <location>
        <begin position="1"/>
        <end position="117"/>
    </location>
</feature>
<evidence type="ECO:0000313" key="17">
    <source>
        <dbReference type="Proteomes" id="UP001146793"/>
    </source>
</evidence>
<evidence type="ECO:0000256" key="4">
    <source>
        <dbReference type="ARBA" id="ARBA00009048"/>
    </source>
</evidence>
<dbReference type="CDD" id="cd04047">
    <property type="entry name" value="C2B_Copine"/>
    <property type="match status" value="1"/>
</dbReference>
<feature type="region of interest" description="Disordered" evidence="13">
    <location>
        <begin position="588"/>
        <end position="613"/>
    </location>
</feature>
<evidence type="ECO:0000259" key="15">
    <source>
        <dbReference type="PROSITE" id="PS50234"/>
    </source>
</evidence>
<comment type="similarity">
    <text evidence="4">Belongs to the copine family.</text>
</comment>
<dbReference type="GO" id="GO:0005544">
    <property type="term" value="F:calcium-dependent phospholipid binding"/>
    <property type="evidence" value="ECO:0007669"/>
    <property type="project" value="InterPro"/>
</dbReference>
<evidence type="ECO:0000256" key="8">
    <source>
        <dbReference type="ARBA" id="ARBA00022737"/>
    </source>
</evidence>
<dbReference type="InterPro" id="IPR036465">
    <property type="entry name" value="vWFA_dom_sf"/>
</dbReference>
<evidence type="ECO:0000313" key="16">
    <source>
        <dbReference type="EMBL" id="KAJ3426078.1"/>
    </source>
</evidence>
<keyword evidence="10" id="KW-0472">Membrane</keyword>
<evidence type="ECO:0000256" key="7">
    <source>
        <dbReference type="ARBA" id="ARBA00022723"/>
    </source>
</evidence>
<dbReference type="GO" id="GO:0005737">
    <property type="term" value="C:cytoplasm"/>
    <property type="evidence" value="ECO:0007669"/>
    <property type="project" value="UniProtKB-SubCell"/>
</dbReference>
<reference evidence="16" key="1">
    <citation type="submission" date="2022-08" db="EMBL/GenBank/DDBJ databases">
        <title>Novel sulphate-reducing endosymbionts in the free-living metamonad Anaeramoeba.</title>
        <authorList>
            <person name="Jerlstrom-Hultqvist J."/>
            <person name="Cepicka I."/>
            <person name="Gallot-Lavallee L."/>
            <person name="Salas-Leiva D."/>
            <person name="Curtis B.A."/>
            <person name="Zahonova K."/>
            <person name="Pipaliya S."/>
            <person name="Dacks J."/>
            <person name="Roger A.J."/>
        </authorList>
    </citation>
    <scope>NUCLEOTIDE SEQUENCE</scope>
    <source>
        <strain evidence="16">Busselton2</strain>
    </source>
</reference>
<dbReference type="Pfam" id="PF00168">
    <property type="entry name" value="C2"/>
    <property type="match status" value="2"/>
</dbReference>
<keyword evidence="7" id="KW-0479">Metal-binding</keyword>
<dbReference type="InterPro" id="IPR000008">
    <property type="entry name" value="C2_dom"/>
</dbReference>
<dbReference type="InterPro" id="IPR002035">
    <property type="entry name" value="VWF_A"/>
</dbReference>
<dbReference type="SMART" id="SM00327">
    <property type="entry name" value="VWA"/>
    <property type="match status" value="1"/>
</dbReference>
<dbReference type="GO" id="GO:0005886">
    <property type="term" value="C:plasma membrane"/>
    <property type="evidence" value="ECO:0007669"/>
    <property type="project" value="UniProtKB-SubCell"/>
</dbReference>
<keyword evidence="8" id="KW-0677">Repeat</keyword>